<evidence type="ECO:0000256" key="7">
    <source>
        <dbReference type="ARBA" id="ARBA00039562"/>
    </source>
</evidence>
<evidence type="ECO:0000313" key="11">
    <source>
        <dbReference type="Proteomes" id="UP001108240"/>
    </source>
</evidence>
<dbReference type="GeneTree" id="ENSGT00390000004940"/>
<dbReference type="PANTHER" id="PTHR31007:SF1">
    <property type="entry name" value="CALCIUM_CALMODULIN-DEPENDENT PROTEIN KINASE II INHIBITOR 2"/>
    <property type="match status" value="1"/>
</dbReference>
<evidence type="ECO:0000256" key="2">
    <source>
        <dbReference type="ARBA" id="ARBA00004514"/>
    </source>
</evidence>
<dbReference type="GO" id="GO:0005634">
    <property type="term" value="C:nucleus"/>
    <property type="evidence" value="ECO:0007669"/>
    <property type="project" value="UniProtKB-SubCell"/>
</dbReference>
<evidence type="ECO:0000256" key="9">
    <source>
        <dbReference type="SAM" id="MobiDB-lite"/>
    </source>
</evidence>
<accession>A0A8C1AVX8</accession>
<evidence type="ECO:0000256" key="4">
    <source>
        <dbReference type="ARBA" id="ARBA00022490"/>
    </source>
</evidence>
<keyword evidence="11" id="KW-1185">Reference proteome</keyword>
<dbReference type="Ensembl" id="ENSCCRT00000026337.2">
    <property type="protein sequence ID" value="ENSCCRP00000024260.2"/>
    <property type="gene ID" value="ENSCCRG00000013207.2"/>
</dbReference>
<dbReference type="Pfam" id="PF15170">
    <property type="entry name" value="CaM-KIIN"/>
    <property type="match status" value="1"/>
</dbReference>
<feature type="region of interest" description="Disordered" evidence="9">
    <location>
        <begin position="1"/>
        <end position="35"/>
    </location>
</feature>
<keyword evidence="6" id="KW-0539">Nucleus</keyword>
<dbReference type="GO" id="GO:0019901">
    <property type="term" value="F:protein kinase binding"/>
    <property type="evidence" value="ECO:0007669"/>
    <property type="project" value="TreeGrafter"/>
</dbReference>
<comment type="subcellular location">
    <subcellularLocation>
        <location evidence="2">Cytoplasm</location>
        <location evidence="2">Cytosol</location>
    </subcellularLocation>
    <subcellularLocation>
        <location evidence="1">Nucleus</location>
    </subcellularLocation>
</comment>
<reference evidence="10" key="1">
    <citation type="submission" date="2025-08" db="UniProtKB">
        <authorList>
            <consortium name="Ensembl"/>
        </authorList>
    </citation>
    <scope>IDENTIFICATION</scope>
</reference>
<dbReference type="Proteomes" id="UP001108240">
    <property type="component" value="Unplaced"/>
</dbReference>
<dbReference type="PANTHER" id="PTHR31007">
    <property type="entry name" value="CALCIUM/CALMODULIN-DEPENDENT PROTEIN KINASE II INHIBITOR 2"/>
    <property type="match status" value="1"/>
</dbReference>
<evidence type="ECO:0000256" key="6">
    <source>
        <dbReference type="ARBA" id="ARBA00023242"/>
    </source>
</evidence>
<keyword evidence="4" id="KW-0963">Cytoplasm</keyword>
<evidence type="ECO:0000313" key="10">
    <source>
        <dbReference type="Ensembl" id="ENSCCRP00000024260.2"/>
    </source>
</evidence>
<evidence type="ECO:0000256" key="5">
    <source>
        <dbReference type="ARBA" id="ARBA00023013"/>
    </source>
</evidence>
<proteinExistence type="inferred from homology"/>
<evidence type="ECO:0000256" key="1">
    <source>
        <dbReference type="ARBA" id="ARBA00004123"/>
    </source>
</evidence>
<evidence type="ECO:0000256" key="3">
    <source>
        <dbReference type="ARBA" id="ARBA00009996"/>
    </source>
</evidence>
<dbReference type="AlphaFoldDB" id="A0A8C1AVX8"/>
<name>A0A8C1AVX8_CYPCA</name>
<reference evidence="10" key="2">
    <citation type="submission" date="2025-09" db="UniProtKB">
        <authorList>
            <consortium name="Ensembl"/>
        </authorList>
    </citation>
    <scope>IDENTIFICATION</scope>
</reference>
<dbReference type="GO" id="GO:0008427">
    <property type="term" value="F:calcium-dependent protein kinase inhibitor activity"/>
    <property type="evidence" value="ECO:0007669"/>
    <property type="project" value="TreeGrafter"/>
</dbReference>
<dbReference type="InterPro" id="IPR026779">
    <property type="entry name" value="Camk2n"/>
</dbReference>
<comment type="similarity">
    <text evidence="3">Belongs to the CAMK2N family.</text>
</comment>
<evidence type="ECO:0000256" key="8">
    <source>
        <dbReference type="ARBA" id="ARBA00046078"/>
    </source>
</evidence>
<keyword evidence="5" id="KW-0649">Protein kinase inhibitor</keyword>
<protein>
    <recommendedName>
        <fullName evidence="7">Calcium/calmodulin-dependent protein kinase II inhibitor 2</fullName>
    </recommendedName>
</protein>
<sequence>MVSGSPCISHKSSSAGGRTRPLSGANDGPADSHSRVLGWTVSTDTELKEVVYKDVIDNYLQIIFAFPSTLAWNLSIAMSEVLPYNEGKMNGYGADSDVSQLSFSCRLQDTNSFFGTSQSKRPPKLGQIGRAKHVVIEDDRIDEVLKGMTDKSSPGV</sequence>
<organism evidence="10 11">
    <name type="scientific">Cyprinus carpio carpio</name>
    <dbReference type="NCBI Taxonomy" id="630221"/>
    <lineage>
        <taxon>Eukaryota</taxon>
        <taxon>Metazoa</taxon>
        <taxon>Chordata</taxon>
        <taxon>Craniata</taxon>
        <taxon>Vertebrata</taxon>
        <taxon>Euteleostomi</taxon>
        <taxon>Actinopterygii</taxon>
        <taxon>Neopterygii</taxon>
        <taxon>Teleostei</taxon>
        <taxon>Ostariophysi</taxon>
        <taxon>Cypriniformes</taxon>
        <taxon>Cyprinidae</taxon>
        <taxon>Cyprininae</taxon>
        <taxon>Cyprinus</taxon>
    </lineage>
</organism>
<comment type="function">
    <text evidence="8">Potent and specific cellular inhibitor of CaM-kinase II (CAMK2). Traps Ca(2+)/calmodulin on CAMK2.</text>
</comment>
<dbReference type="GO" id="GO:0005829">
    <property type="term" value="C:cytosol"/>
    <property type="evidence" value="ECO:0007669"/>
    <property type="project" value="UniProtKB-SubCell"/>
</dbReference>